<evidence type="ECO:0000313" key="2">
    <source>
        <dbReference type="Proteomes" id="UP000193467"/>
    </source>
</evidence>
<sequence length="231" mass="24882">MSIPLNTAKEGEQPTGVDLHPLLGLSPASTILSQHLSRLSLSASLSTTLTPQIKAYSDSVYFNYHQLGLSLVFHPTTPAYKPKTGSSLEQLDLPKLRLAQIDIYNHQSSLKDPVTAPTKRTSPLNPTYSAFPSYPLLLRLPASSTSSTTHFPLEPTTIGSALVTSLGEPDRKGGGEGSIGVWTEWTSEGVLVEWASGGLQAWEKGAGAVWRCTSLFERGVQMGKMEGEEDD</sequence>
<proteinExistence type="predicted"/>
<dbReference type="OrthoDB" id="2224399at2759"/>
<accession>A0A1Y2G3Z5</accession>
<organism evidence="1 2">
    <name type="scientific">Leucosporidium creatinivorum</name>
    <dbReference type="NCBI Taxonomy" id="106004"/>
    <lineage>
        <taxon>Eukaryota</taxon>
        <taxon>Fungi</taxon>
        <taxon>Dikarya</taxon>
        <taxon>Basidiomycota</taxon>
        <taxon>Pucciniomycotina</taxon>
        <taxon>Microbotryomycetes</taxon>
        <taxon>Leucosporidiales</taxon>
        <taxon>Leucosporidium</taxon>
    </lineage>
</organism>
<dbReference type="Proteomes" id="UP000193467">
    <property type="component" value="Unassembled WGS sequence"/>
</dbReference>
<dbReference type="AlphaFoldDB" id="A0A1Y2G3Z5"/>
<evidence type="ECO:0000313" key="1">
    <source>
        <dbReference type="EMBL" id="ORY92661.1"/>
    </source>
</evidence>
<protein>
    <submittedName>
        <fullName evidence="1">Uncharacterized protein</fullName>
    </submittedName>
</protein>
<dbReference type="EMBL" id="MCGR01000001">
    <property type="protein sequence ID" value="ORY92661.1"/>
    <property type="molecule type" value="Genomic_DNA"/>
</dbReference>
<keyword evidence="2" id="KW-1185">Reference proteome</keyword>
<gene>
    <name evidence="1" type="ORF">BCR35DRAFT_5633</name>
</gene>
<dbReference type="InParanoid" id="A0A1Y2G3Z5"/>
<name>A0A1Y2G3Z5_9BASI</name>
<reference evidence="1 2" key="1">
    <citation type="submission" date="2016-07" db="EMBL/GenBank/DDBJ databases">
        <title>Pervasive Adenine N6-methylation of Active Genes in Fungi.</title>
        <authorList>
            <consortium name="DOE Joint Genome Institute"/>
            <person name="Mondo S.J."/>
            <person name="Dannebaum R.O."/>
            <person name="Kuo R.C."/>
            <person name="Labutti K."/>
            <person name="Haridas S."/>
            <person name="Kuo A."/>
            <person name="Salamov A."/>
            <person name="Ahrendt S.R."/>
            <person name="Lipzen A."/>
            <person name="Sullivan W."/>
            <person name="Andreopoulos W.B."/>
            <person name="Clum A."/>
            <person name="Lindquist E."/>
            <person name="Daum C."/>
            <person name="Ramamoorthy G.K."/>
            <person name="Gryganskyi A."/>
            <person name="Culley D."/>
            <person name="Magnuson J.K."/>
            <person name="James T.Y."/>
            <person name="O'Malley M.A."/>
            <person name="Stajich J.E."/>
            <person name="Spatafora J.W."/>
            <person name="Visel A."/>
            <person name="Grigoriev I.V."/>
        </authorList>
    </citation>
    <scope>NUCLEOTIDE SEQUENCE [LARGE SCALE GENOMIC DNA]</scope>
    <source>
        <strain evidence="1 2">62-1032</strain>
    </source>
</reference>
<comment type="caution">
    <text evidence="1">The sequence shown here is derived from an EMBL/GenBank/DDBJ whole genome shotgun (WGS) entry which is preliminary data.</text>
</comment>